<evidence type="ECO:0000256" key="8">
    <source>
        <dbReference type="ARBA" id="ARBA00023303"/>
    </source>
</evidence>
<evidence type="ECO:0000313" key="11">
    <source>
        <dbReference type="EMBL" id="KAI5630304.1"/>
    </source>
</evidence>
<feature type="compositionally biased region" description="Low complexity" evidence="9">
    <location>
        <begin position="675"/>
        <end position="692"/>
    </location>
</feature>
<feature type="transmembrane region" description="Helical" evidence="10">
    <location>
        <begin position="228"/>
        <end position="244"/>
    </location>
</feature>
<accession>A0AAD5B7Y2</accession>
<keyword evidence="8" id="KW-0407">Ion channel</keyword>
<evidence type="ECO:0000256" key="7">
    <source>
        <dbReference type="ARBA" id="ARBA00023136"/>
    </source>
</evidence>
<feature type="compositionally biased region" description="Low complexity" evidence="9">
    <location>
        <begin position="564"/>
        <end position="580"/>
    </location>
</feature>
<gene>
    <name evidence="11" type="ORF">C0J50_10171</name>
</gene>
<dbReference type="EMBL" id="MU526172">
    <property type="protein sequence ID" value="KAI5630304.1"/>
    <property type="molecule type" value="Genomic_DNA"/>
</dbReference>
<evidence type="ECO:0000256" key="4">
    <source>
        <dbReference type="ARBA" id="ARBA00022692"/>
    </source>
</evidence>
<evidence type="ECO:0000256" key="3">
    <source>
        <dbReference type="ARBA" id="ARBA00022448"/>
    </source>
</evidence>
<feature type="compositionally biased region" description="Basic and acidic residues" evidence="9">
    <location>
        <begin position="664"/>
        <end position="674"/>
    </location>
</feature>
<feature type="transmembrane region" description="Helical" evidence="10">
    <location>
        <begin position="314"/>
        <end position="330"/>
    </location>
</feature>
<comment type="similarity">
    <text evidence="2">Belongs to the CALHM family.</text>
</comment>
<dbReference type="PANTHER" id="PTHR32261">
    <property type="entry name" value="CALCIUM HOMEOSTASIS MODULATOR PROTEIN"/>
    <property type="match status" value="1"/>
</dbReference>
<feature type="transmembrane region" description="Helical" evidence="10">
    <location>
        <begin position="182"/>
        <end position="207"/>
    </location>
</feature>
<dbReference type="Pfam" id="PF14798">
    <property type="entry name" value="Ca_hom_mod"/>
    <property type="match status" value="1"/>
</dbReference>
<feature type="compositionally biased region" description="Basic and acidic residues" evidence="9">
    <location>
        <begin position="584"/>
        <end position="603"/>
    </location>
</feature>
<feature type="compositionally biased region" description="Low complexity" evidence="9">
    <location>
        <begin position="635"/>
        <end position="663"/>
    </location>
</feature>
<evidence type="ECO:0000256" key="6">
    <source>
        <dbReference type="ARBA" id="ARBA00023065"/>
    </source>
</evidence>
<feature type="compositionally biased region" description="Low complexity" evidence="9">
    <location>
        <begin position="604"/>
        <end position="628"/>
    </location>
</feature>
<dbReference type="InterPro" id="IPR029569">
    <property type="entry name" value="CALHM"/>
</dbReference>
<feature type="transmembrane region" description="Helical" evidence="10">
    <location>
        <begin position="466"/>
        <end position="482"/>
    </location>
</feature>
<dbReference type="Proteomes" id="UP001205998">
    <property type="component" value="Unassembled WGS sequence"/>
</dbReference>
<dbReference type="GO" id="GO:0005261">
    <property type="term" value="F:monoatomic cation channel activity"/>
    <property type="evidence" value="ECO:0007669"/>
    <property type="project" value="TreeGrafter"/>
</dbReference>
<keyword evidence="7 10" id="KW-0472">Membrane</keyword>
<reference evidence="11" key="1">
    <citation type="submission" date="2018-07" db="EMBL/GenBank/DDBJ databases">
        <title>Comparative genomics of catfishes provides insights into carnivory and benthic adaptation.</title>
        <authorList>
            <person name="Zhang Y."/>
            <person name="Wang D."/>
            <person name="Peng Z."/>
            <person name="Zheng S."/>
            <person name="Shao F."/>
            <person name="Tao W."/>
        </authorList>
    </citation>
    <scope>NUCLEOTIDE SEQUENCE</scope>
    <source>
        <strain evidence="11">Chongqing</strain>
    </source>
</reference>
<feature type="transmembrane region" description="Helical" evidence="10">
    <location>
        <begin position="535"/>
        <end position="552"/>
    </location>
</feature>
<dbReference type="GO" id="GO:1904669">
    <property type="term" value="P:ATP export"/>
    <property type="evidence" value="ECO:0007669"/>
    <property type="project" value="UniProtKB-ARBA"/>
</dbReference>
<comment type="caution">
    <text evidence="11">The sequence shown here is derived from an EMBL/GenBank/DDBJ whole genome shotgun (WGS) entry which is preliminary data.</text>
</comment>
<dbReference type="GO" id="GO:0005886">
    <property type="term" value="C:plasma membrane"/>
    <property type="evidence" value="ECO:0007669"/>
    <property type="project" value="TreeGrafter"/>
</dbReference>
<dbReference type="PANTHER" id="PTHR32261:SF4">
    <property type="entry name" value="CALCIUM HOMEOSTASIS MODULATOR PROTEIN 6"/>
    <property type="match status" value="1"/>
</dbReference>
<feature type="compositionally biased region" description="Low complexity" evidence="9">
    <location>
        <begin position="699"/>
        <end position="724"/>
    </location>
</feature>
<evidence type="ECO:0000256" key="2">
    <source>
        <dbReference type="ARBA" id="ARBA00008497"/>
    </source>
</evidence>
<sequence>MEHKSMRNVSSSNVPLNTMERRQDTSTQGREDISESQALRPGVTSPEDKETECISRCKELHAALITLIWLFLFFTDGRYFSCAFSHWGGEYTETGALKWCRPMGNKTLVFERLQETQKWIFISQDFPTASDLLAVRHAVGIIHAVILALMPALVLHDGTAACLVLAAFENILDQEFVCPCDYTYNIVLCVLYGAVPSIGFFVFTYCYMDGYSEMENGRIRDLLMSDKLLYSTLTTIIWVSLFFVDGRYLACAFSVWGGVYAKNETLGIVKWCKATGNETDVFKSQQDTLKWITRSQEKKRKKIECNETCTCPRFCYTIISVLIWLMLLLMDGRYVACGSSNWDGVYTKTDNLALTQWCRPNNESSVPEKELRIVTAVFWSQVVGSSLIVVIAILLFCFFFAFNNDENQAVDSVEMEAFPTFSIFVYTFCYMGKFEETNNRATERNTSNSTQTEDKTTSNFCTCKNVLNSIFACVIWLCIFLLDGRYLACAFSTWEGVYAKNESLMILKWCKPTGNKTSVLESQQKTLKWMSRSQILGFILILLTTCFFLLLPCCCKQREQKPETQQGQQPETQQVQQPKSQQKHQPETQKEHQPETQQEHQSETQHGQKQGTQQGQQPGTQQEQQPETQQEHQPETQQGQQPETQQGQQPGTQQGQQPGTQQEHQPETQQKHQPETQQGQQPGTQQGQQPETQQEHQPETQQGQQPGTQQGQQPGTQQGQQPETQQEHQPETQQGQQPGTQQGQQPETQQDQKPLTQREQQEQQEATIKNNNRNNNNHRHTRESNKYNWNNRNNNSMNTSNKGQPQKQQQQINETKINITISNQ</sequence>
<evidence type="ECO:0000256" key="9">
    <source>
        <dbReference type="SAM" id="MobiDB-lite"/>
    </source>
</evidence>
<keyword evidence="6" id="KW-0406">Ion transport</keyword>
<feature type="compositionally biased region" description="Low complexity" evidence="9">
    <location>
        <begin position="731"/>
        <end position="749"/>
    </location>
</feature>
<feature type="compositionally biased region" description="Basic and acidic residues" evidence="9">
    <location>
        <begin position="19"/>
        <end position="33"/>
    </location>
</feature>
<feature type="compositionally biased region" description="Polar residues" evidence="9">
    <location>
        <begin position="7"/>
        <end position="16"/>
    </location>
</feature>
<keyword evidence="12" id="KW-1185">Reference proteome</keyword>
<feature type="region of interest" description="Disordered" evidence="9">
    <location>
        <begin position="564"/>
        <end position="824"/>
    </location>
</feature>
<evidence type="ECO:0000313" key="12">
    <source>
        <dbReference type="Proteomes" id="UP001205998"/>
    </source>
</evidence>
<protein>
    <submittedName>
        <fullName evidence="11">Protein FAM26F-like</fullName>
    </submittedName>
</protein>
<keyword evidence="4 10" id="KW-0812">Transmembrane</keyword>
<organism evidence="11 12">
    <name type="scientific">Silurus asotus</name>
    <name type="common">Amur catfish</name>
    <name type="synonym">Parasilurus asotus</name>
    <dbReference type="NCBI Taxonomy" id="30991"/>
    <lineage>
        <taxon>Eukaryota</taxon>
        <taxon>Metazoa</taxon>
        <taxon>Chordata</taxon>
        <taxon>Craniata</taxon>
        <taxon>Vertebrata</taxon>
        <taxon>Euteleostomi</taxon>
        <taxon>Actinopterygii</taxon>
        <taxon>Neopterygii</taxon>
        <taxon>Teleostei</taxon>
        <taxon>Ostariophysi</taxon>
        <taxon>Siluriformes</taxon>
        <taxon>Siluridae</taxon>
        <taxon>Silurus</taxon>
    </lineage>
</organism>
<evidence type="ECO:0000256" key="5">
    <source>
        <dbReference type="ARBA" id="ARBA00022989"/>
    </source>
</evidence>
<feature type="compositionally biased region" description="Low complexity" evidence="9">
    <location>
        <begin position="786"/>
        <end position="824"/>
    </location>
</feature>
<name>A0AAD5B7Y2_SILAS</name>
<keyword evidence="3" id="KW-0813">Transport</keyword>
<dbReference type="AlphaFoldDB" id="A0AAD5B7Y2"/>
<feature type="transmembrane region" description="Helical" evidence="10">
    <location>
        <begin position="377"/>
        <end position="402"/>
    </location>
</feature>
<proteinExistence type="inferred from homology"/>
<evidence type="ECO:0000256" key="1">
    <source>
        <dbReference type="ARBA" id="ARBA00004141"/>
    </source>
</evidence>
<comment type="subcellular location">
    <subcellularLocation>
        <location evidence="1">Membrane</location>
        <topology evidence="1">Multi-pass membrane protein</topology>
    </subcellularLocation>
</comment>
<feature type="region of interest" description="Disordered" evidence="9">
    <location>
        <begin position="1"/>
        <end position="48"/>
    </location>
</feature>
<evidence type="ECO:0000256" key="10">
    <source>
        <dbReference type="SAM" id="Phobius"/>
    </source>
</evidence>
<keyword evidence="5 10" id="KW-1133">Transmembrane helix</keyword>